<evidence type="ECO:0000256" key="2">
    <source>
        <dbReference type="RuleBase" id="RU003616"/>
    </source>
</evidence>
<evidence type="ECO:0000313" key="5">
    <source>
        <dbReference type="Proteomes" id="UP000010847"/>
    </source>
</evidence>
<dbReference type="PANTHER" id="PTHR11527">
    <property type="entry name" value="HEAT-SHOCK PROTEIN 20 FAMILY MEMBER"/>
    <property type="match status" value="1"/>
</dbReference>
<feature type="domain" description="SHSP" evidence="3">
    <location>
        <begin position="30"/>
        <end position="143"/>
    </location>
</feature>
<dbReference type="InterPro" id="IPR008978">
    <property type="entry name" value="HSP20-like_chaperone"/>
</dbReference>
<comment type="similarity">
    <text evidence="1 2">Belongs to the small heat shock protein (HSP20) family.</text>
</comment>
<organism evidence="4 5">
    <name type="scientific">Desulfitobacterium metallireducens DSM 15288</name>
    <dbReference type="NCBI Taxonomy" id="871968"/>
    <lineage>
        <taxon>Bacteria</taxon>
        <taxon>Bacillati</taxon>
        <taxon>Bacillota</taxon>
        <taxon>Clostridia</taxon>
        <taxon>Eubacteriales</taxon>
        <taxon>Desulfitobacteriaceae</taxon>
        <taxon>Desulfitobacterium</taxon>
    </lineage>
</organism>
<dbReference type="OrthoDB" id="9811615at2"/>
<dbReference type="Proteomes" id="UP000010847">
    <property type="component" value="Chromosome"/>
</dbReference>
<dbReference type="AlphaFoldDB" id="W0EEN5"/>
<keyword evidence="5" id="KW-1185">Reference proteome</keyword>
<sequence>MALVPYEPFRMFEPIWEEMDRHFHPGRGEEALSKWLYRVDVEETVENVIVTAEIPGIENKEDLHLEIDENKLTIHGEIKRNTTETERFSHHSERFFGRFNRTITLPAVVKADGAHAAYKNGVLELTLLKDRHPAARSIEVDFH</sequence>
<dbReference type="HOGENOM" id="CLU_046737_12_3_9"/>
<dbReference type="SUPFAM" id="SSF49764">
    <property type="entry name" value="HSP20-like chaperones"/>
    <property type="match status" value="1"/>
</dbReference>
<dbReference type="EMBL" id="CP007032">
    <property type="protein sequence ID" value="AHF07546.1"/>
    <property type="molecule type" value="Genomic_DNA"/>
</dbReference>
<dbReference type="CDD" id="cd06464">
    <property type="entry name" value="ACD_sHsps-like"/>
    <property type="match status" value="1"/>
</dbReference>
<dbReference type="KEGG" id="dmt:DESME_11415"/>
<name>W0EEN5_9FIRM</name>
<dbReference type="eggNOG" id="COG0071">
    <property type="taxonomic scope" value="Bacteria"/>
</dbReference>
<dbReference type="Gene3D" id="2.60.40.790">
    <property type="match status" value="1"/>
</dbReference>
<dbReference type="InterPro" id="IPR031107">
    <property type="entry name" value="Small_HSP"/>
</dbReference>
<dbReference type="Pfam" id="PF00011">
    <property type="entry name" value="HSP20"/>
    <property type="match status" value="1"/>
</dbReference>
<dbReference type="STRING" id="871968.DESME_11415"/>
<protein>
    <submittedName>
        <fullName evidence="4">Heat-shock protein Hsp20</fullName>
    </submittedName>
</protein>
<gene>
    <name evidence="4" type="ORF">DESME_11415</name>
</gene>
<dbReference type="PROSITE" id="PS01031">
    <property type="entry name" value="SHSP"/>
    <property type="match status" value="1"/>
</dbReference>
<evidence type="ECO:0000259" key="3">
    <source>
        <dbReference type="PROSITE" id="PS01031"/>
    </source>
</evidence>
<evidence type="ECO:0000313" key="4">
    <source>
        <dbReference type="EMBL" id="AHF07546.1"/>
    </source>
</evidence>
<reference evidence="4 5" key="1">
    <citation type="submission" date="2013-12" db="EMBL/GenBank/DDBJ databases">
        <authorList>
            <consortium name="DOE Joint Genome Institute"/>
            <person name="Smidt H."/>
            <person name="Huntemann M."/>
            <person name="Han J."/>
            <person name="Chen A."/>
            <person name="Kyrpides N."/>
            <person name="Mavromatis K."/>
            <person name="Markowitz V."/>
            <person name="Palaniappan K."/>
            <person name="Ivanova N."/>
            <person name="Schaumberg A."/>
            <person name="Pati A."/>
            <person name="Liolios K."/>
            <person name="Nordberg H.P."/>
            <person name="Cantor M.N."/>
            <person name="Hua S.X."/>
            <person name="Woyke T."/>
        </authorList>
    </citation>
    <scope>NUCLEOTIDE SEQUENCE [LARGE SCALE GENOMIC DNA]</scope>
    <source>
        <strain evidence="5">DSM 15288</strain>
    </source>
</reference>
<evidence type="ECO:0000256" key="1">
    <source>
        <dbReference type="PROSITE-ProRule" id="PRU00285"/>
    </source>
</evidence>
<proteinExistence type="inferred from homology"/>
<dbReference type="RefSeq" id="WP_006718209.1">
    <property type="nucleotide sequence ID" value="NZ_CP007032.1"/>
</dbReference>
<dbReference type="InterPro" id="IPR002068">
    <property type="entry name" value="A-crystallin/Hsp20_dom"/>
</dbReference>
<accession>W0EEN5</accession>